<dbReference type="EMBL" id="BNAH01000004">
    <property type="protein sequence ID" value="GHE84911.1"/>
    <property type="molecule type" value="Genomic_DNA"/>
</dbReference>
<evidence type="ECO:0000256" key="3">
    <source>
        <dbReference type="ARBA" id="ARBA00047594"/>
    </source>
</evidence>
<keyword evidence="4" id="KW-1133">Transmembrane helix</keyword>
<evidence type="ECO:0000256" key="4">
    <source>
        <dbReference type="SAM" id="Phobius"/>
    </source>
</evidence>
<protein>
    <recommendedName>
        <fullName evidence="1">undecaprenyl-diphosphate phosphatase</fullName>
        <ecNumber evidence="1">3.6.1.27</ecNumber>
    </recommendedName>
    <alternativeName>
        <fullName evidence="2">Undecaprenyl pyrophosphate phosphatase</fullName>
    </alternativeName>
</protein>
<dbReference type="SUPFAM" id="SSF48317">
    <property type="entry name" value="Acid phosphatase/Vanadium-dependent haloperoxidase"/>
    <property type="match status" value="1"/>
</dbReference>
<organism evidence="6 7">
    <name type="scientific">Thalassotalea profundi</name>
    <dbReference type="NCBI Taxonomy" id="2036687"/>
    <lineage>
        <taxon>Bacteria</taxon>
        <taxon>Pseudomonadati</taxon>
        <taxon>Pseudomonadota</taxon>
        <taxon>Gammaproteobacteria</taxon>
        <taxon>Alteromonadales</taxon>
        <taxon>Colwelliaceae</taxon>
        <taxon>Thalassotalea</taxon>
    </lineage>
</organism>
<feature type="domain" description="Phosphatidic acid phosphatase type 2/haloperoxidase" evidence="5">
    <location>
        <begin position="60"/>
        <end position="168"/>
    </location>
</feature>
<dbReference type="Gene3D" id="1.20.144.10">
    <property type="entry name" value="Phosphatidic acid phosphatase type 2/haloperoxidase"/>
    <property type="match status" value="1"/>
</dbReference>
<evidence type="ECO:0000313" key="7">
    <source>
        <dbReference type="Proteomes" id="UP000626370"/>
    </source>
</evidence>
<feature type="transmembrane region" description="Helical" evidence="4">
    <location>
        <begin position="57"/>
        <end position="77"/>
    </location>
</feature>
<sequence>MLESIYQYDLKLLLWCRKSRYYPTFLTFIRAISKTGDGYMQALVPCLYFLVNPIDGLVFIKLAVIAFTVERLIYFILKNKLKRRRPPDIVPDFTSVVKASDQFSFPSGHTMAAFLLAGLLMLTIGIAAWPLYLWAITVAFSRVVLGVHFPTDTIAGALLGTLIAIMVVNN</sequence>
<feature type="transmembrane region" description="Helical" evidence="4">
    <location>
        <begin position="112"/>
        <end position="135"/>
    </location>
</feature>
<dbReference type="PANTHER" id="PTHR14969">
    <property type="entry name" value="SPHINGOSINE-1-PHOSPHATE PHOSPHOHYDROLASE"/>
    <property type="match status" value="1"/>
</dbReference>
<keyword evidence="7" id="KW-1185">Reference proteome</keyword>
<feature type="transmembrane region" description="Helical" evidence="4">
    <location>
        <begin position="147"/>
        <end position="168"/>
    </location>
</feature>
<keyword evidence="4" id="KW-0812">Transmembrane</keyword>
<evidence type="ECO:0000256" key="1">
    <source>
        <dbReference type="ARBA" id="ARBA00012374"/>
    </source>
</evidence>
<dbReference type="Proteomes" id="UP000626370">
    <property type="component" value="Unassembled WGS sequence"/>
</dbReference>
<proteinExistence type="predicted"/>
<evidence type="ECO:0000313" key="6">
    <source>
        <dbReference type="EMBL" id="GHE84911.1"/>
    </source>
</evidence>
<dbReference type="CDD" id="cd01610">
    <property type="entry name" value="PAP2_like"/>
    <property type="match status" value="1"/>
</dbReference>
<dbReference type="SMART" id="SM00014">
    <property type="entry name" value="acidPPc"/>
    <property type="match status" value="1"/>
</dbReference>
<dbReference type="InterPro" id="IPR036938">
    <property type="entry name" value="PAP2/HPO_sf"/>
</dbReference>
<name>A0ABQ3IJS7_9GAMM</name>
<dbReference type="Pfam" id="PF01569">
    <property type="entry name" value="PAP2"/>
    <property type="match status" value="1"/>
</dbReference>
<dbReference type="InterPro" id="IPR000326">
    <property type="entry name" value="PAP2/HPO"/>
</dbReference>
<evidence type="ECO:0000256" key="2">
    <source>
        <dbReference type="ARBA" id="ARBA00032707"/>
    </source>
</evidence>
<evidence type="ECO:0000259" key="5">
    <source>
        <dbReference type="SMART" id="SM00014"/>
    </source>
</evidence>
<dbReference type="EC" id="3.6.1.27" evidence="1"/>
<dbReference type="PANTHER" id="PTHR14969:SF13">
    <property type="entry name" value="AT30094P"/>
    <property type="match status" value="1"/>
</dbReference>
<comment type="catalytic activity">
    <reaction evidence="3">
        <text>di-trans,octa-cis-undecaprenyl diphosphate + H2O = di-trans,octa-cis-undecaprenyl phosphate + phosphate + H(+)</text>
        <dbReference type="Rhea" id="RHEA:28094"/>
        <dbReference type="ChEBI" id="CHEBI:15377"/>
        <dbReference type="ChEBI" id="CHEBI:15378"/>
        <dbReference type="ChEBI" id="CHEBI:43474"/>
        <dbReference type="ChEBI" id="CHEBI:58405"/>
        <dbReference type="ChEBI" id="CHEBI:60392"/>
        <dbReference type="EC" id="3.6.1.27"/>
    </reaction>
</comment>
<accession>A0ABQ3IJS7</accession>
<reference evidence="7" key="1">
    <citation type="journal article" date="2019" name="Int. J. Syst. Evol. Microbiol.">
        <title>The Global Catalogue of Microorganisms (GCM) 10K type strain sequencing project: providing services to taxonomists for standard genome sequencing and annotation.</title>
        <authorList>
            <consortium name="The Broad Institute Genomics Platform"/>
            <consortium name="The Broad Institute Genome Sequencing Center for Infectious Disease"/>
            <person name="Wu L."/>
            <person name="Ma J."/>
        </authorList>
    </citation>
    <scope>NUCLEOTIDE SEQUENCE [LARGE SCALE GENOMIC DNA]</scope>
    <source>
        <strain evidence="7">CGMCC 1.15922</strain>
    </source>
</reference>
<keyword evidence="4" id="KW-0472">Membrane</keyword>
<gene>
    <name evidence="6" type="ORF">GCM10011501_12250</name>
</gene>
<comment type="caution">
    <text evidence="6">The sequence shown here is derived from an EMBL/GenBank/DDBJ whole genome shotgun (WGS) entry which is preliminary data.</text>
</comment>